<protein>
    <submittedName>
        <fullName evidence="1">Uncharacterized protein</fullName>
    </submittedName>
</protein>
<gene>
    <name evidence="1" type="ORF">A3C07_04055</name>
</gene>
<evidence type="ECO:0000313" key="2">
    <source>
        <dbReference type="Proteomes" id="UP000179023"/>
    </source>
</evidence>
<dbReference type="STRING" id="1802270.A3C07_04055"/>
<accession>A0A1G2KGM9</accession>
<proteinExistence type="predicted"/>
<comment type="caution">
    <text evidence="1">The sequence shown here is derived from an EMBL/GenBank/DDBJ whole genome shotgun (WGS) entry which is preliminary data.</text>
</comment>
<sequence>MKKFRRRSIERFVETTEGALLQIEYHNSVVVVFVDQILSDCGIAKLIVISGFLPEEDDNGSVRLYEKDLSSCCELRVLTLPQAEDLRRDLWLHQLIRQCNNTI</sequence>
<dbReference type="AlphaFoldDB" id="A0A1G2KGM9"/>
<reference evidence="1 2" key="1">
    <citation type="journal article" date="2016" name="Nat. Commun.">
        <title>Thousands of microbial genomes shed light on interconnected biogeochemical processes in an aquifer system.</title>
        <authorList>
            <person name="Anantharaman K."/>
            <person name="Brown C.T."/>
            <person name="Hug L.A."/>
            <person name="Sharon I."/>
            <person name="Castelle C.J."/>
            <person name="Probst A.J."/>
            <person name="Thomas B.C."/>
            <person name="Singh A."/>
            <person name="Wilkins M.J."/>
            <person name="Karaoz U."/>
            <person name="Brodie E.L."/>
            <person name="Williams K.H."/>
            <person name="Hubbard S.S."/>
            <person name="Banfield J.F."/>
        </authorList>
    </citation>
    <scope>NUCLEOTIDE SEQUENCE [LARGE SCALE GENOMIC DNA]</scope>
</reference>
<name>A0A1G2KGM9_9BACT</name>
<dbReference type="EMBL" id="MHQI01000062">
    <property type="protein sequence ID" value="OGZ98599.1"/>
    <property type="molecule type" value="Genomic_DNA"/>
</dbReference>
<organism evidence="1 2">
    <name type="scientific">Candidatus Sungbacteria bacterium RIFCSPHIGHO2_02_FULL_47_11</name>
    <dbReference type="NCBI Taxonomy" id="1802270"/>
    <lineage>
        <taxon>Bacteria</taxon>
        <taxon>Candidatus Sungiibacteriota</taxon>
    </lineage>
</organism>
<dbReference type="Proteomes" id="UP000179023">
    <property type="component" value="Unassembled WGS sequence"/>
</dbReference>
<evidence type="ECO:0000313" key="1">
    <source>
        <dbReference type="EMBL" id="OGZ98599.1"/>
    </source>
</evidence>